<reference evidence="1 2" key="1">
    <citation type="submission" date="2016-12" db="EMBL/GenBank/DDBJ databases">
        <title>Trade-off between light-utilization and light-protection in marine flavobacteria.</title>
        <authorList>
            <person name="Kumagai Y."/>
            <person name="Yoshizawa S."/>
            <person name="Kogure K."/>
            <person name="Iwasaki W."/>
        </authorList>
    </citation>
    <scope>NUCLEOTIDE SEQUENCE [LARGE SCALE GENOMIC DNA]</scope>
    <source>
        <strain evidence="1 2">NBRC 108759</strain>
    </source>
</reference>
<proteinExistence type="predicted"/>
<evidence type="ECO:0000313" key="1">
    <source>
        <dbReference type="EMBL" id="PQJ78137.1"/>
    </source>
</evidence>
<sequence length="182" mass="21947">MKEVYITIIISVFLSCSSSQKIIKKTKCPKIYKNKFTKILNEKYVVVNNNDTTAINEIRFECVYSAFYTHKVMYDKYGKWNKEIYPSNRKHPILMWENIDLFSNGKHYTILTNGLEEWKYIYASVMILDENEQDVLSEQTEEKTNLTNYFTELIKNHNSEKKDFYEVYWKIVDPKRWKTIKE</sequence>
<gene>
    <name evidence="1" type="ORF">BTO18_02540</name>
</gene>
<dbReference type="EMBL" id="MSCN01000001">
    <property type="protein sequence ID" value="PQJ78137.1"/>
    <property type="molecule type" value="Genomic_DNA"/>
</dbReference>
<dbReference type="PROSITE" id="PS51257">
    <property type="entry name" value="PROKAR_LIPOPROTEIN"/>
    <property type="match status" value="1"/>
</dbReference>
<dbReference type="Proteomes" id="UP000238882">
    <property type="component" value="Unassembled WGS sequence"/>
</dbReference>
<protein>
    <submittedName>
        <fullName evidence="1">Uncharacterized protein</fullName>
    </submittedName>
</protein>
<comment type="caution">
    <text evidence="1">The sequence shown here is derived from an EMBL/GenBank/DDBJ whole genome shotgun (WGS) entry which is preliminary data.</text>
</comment>
<dbReference type="AlphaFoldDB" id="A0A2S7WKJ0"/>
<accession>A0A2S7WKJ0</accession>
<name>A0A2S7WKJ0_9FLAO</name>
<evidence type="ECO:0000313" key="2">
    <source>
        <dbReference type="Proteomes" id="UP000238882"/>
    </source>
</evidence>
<organism evidence="1 2">
    <name type="scientific">Polaribacter porphyrae</name>
    <dbReference type="NCBI Taxonomy" id="1137780"/>
    <lineage>
        <taxon>Bacteria</taxon>
        <taxon>Pseudomonadati</taxon>
        <taxon>Bacteroidota</taxon>
        <taxon>Flavobacteriia</taxon>
        <taxon>Flavobacteriales</taxon>
        <taxon>Flavobacteriaceae</taxon>
    </lineage>
</organism>
<dbReference type="OrthoDB" id="1191413at2"/>
<keyword evidence="2" id="KW-1185">Reference proteome</keyword>
<dbReference type="RefSeq" id="WP_105014718.1">
    <property type="nucleotide sequence ID" value="NZ_MSCN01000001.1"/>
</dbReference>